<dbReference type="GO" id="GO:0016881">
    <property type="term" value="F:acid-amino acid ligase activity"/>
    <property type="evidence" value="ECO:0007669"/>
    <property type="project" value="UniProtKB-UniRule"/>
</dbReference>
<dbReference type="AlphaFoldDB" id="A0A7J4GS28"/>
<evidence type="ECO:0000256" key="4">
    <source>
        <dbReference type="ARBA" id="ARBA00022993"/>
    </source>
</evidence>
<keyword evidence="1 5" id="KW-0436">Ligase</keyword>
<accession>A0A7J4GS28</accession>
<dbReference type="GO" id="GO:0005524">
    <property type="term" value="F:ATP binding"/>
    <property type="evidence" value="ECO:0007669"/>
    <property type="project" value="UniProtKB-KW"/>
</dbReference>
<organism evidence="6 7">
    <name type="scientific">Marine Group III euryarchaeote</name>
    <dbReference type="NCBI Taxonomy" id="2173149"/>
    <lineage>
        <taxon>Archaea</taxon>
        <taxon>Methanobacteriati</taxon>
        <taxon>Thermoplasmatota</taxon>
        <taxon>Thermoplasmata</taxon>
        <taxon>Candidatus Thermoprofundales</taxon>
    </lineage>
</organism>
<dbReference type="EMBL" id="DUCX01000050">
    <property type="protein sequence ID" value="HIF37425.1"/>
    <property type="molecule type" value="Genomic_DNA"/>
</dbReference>
<evidence type="ECO:0000313" key="6">
    <source>
        <dbReference type="EMBL" id="HIF37425.1"/>
    </source>
</evidence>
<protein>
    <recommendedName>
        <fullName evidence="5">4-phosphopantoate--beta-alanine ligase</fullName>
        <ecNumber evidence="5">6.3.2.36</ecNumber>
    </recommendedName>
    <alternativeName>
        <fullName evidence="5">Phosphopantothenate synthetase</fullName>
        <shortName evidence="5">PPS</shortName>
    </alternativeName>
</protein>
<evidence type="ECO:0000256" key="2">
    <source>
        <dbReference type="ARBA" id="ARBA00022741"/>
    </source>
</evidence>
<keyword evidence="4 5" id="KW-0173">Coenzyme A biosynthesis</keyword>
<comment type="caution">
    <text evidence="5">Lacks conserved residue(s) required for the propagation of feature annotation.</text>
</comment>
<comment type="pathway">
    <text evidence="5">Cofactor biosynthesis; coenzyme A biosynthesis.</text>
</comment>
<feature type="binding site" evidence="5">
    <location>
        <position position="39"/>
    </location>
    <ligand>
        <name>ATP</name>
        <dbReference type="ChEBI" id="CHEBI:30616"/>
    </ligand>
</feature>
<evidence type="ECO:0000313" key="7">
    <source>
        <dbReference type="Proteomes" id="UP000585802"/>
    </source>
</evidence>
<keyword evidence="2 5" id="KW-0547">Nucleotide-binding</keyword>
<dbReference type="NCBIfam" id="NF041123">
    <property type="entry name" value="phpantohe_syn_Arch"/>
    <property type="match status" value="1"/>
</dbReference>
<proteinExistence type="inferred from homology"/>
<dbReference type="PANTHER" id="PTHR40695:SF1">
    <property type="entry name" value="4-PHOSPHOPANTOATE--BETA-ALANINE LIGASE"/>
    <property type="match status" value="1"/>
</dbReference>
<dbReference type="HAMAP" id="MF_02224">
    <property type="entry name" value="PPS"/>
    <property type="match status" value="1"/>
</dbReference>
<evidence type="ECO:0000256" key="1">
    <source>
        <dbReference type="ARBA" id="ARBA00022598"/>
    </source>
</evidence>
<reference evidence="7" key="1">
    <citation type="journal article" date="2019" name="bioRxiv">
        <title>Genome diversification in globally distributed novel marine Proteobacteria is linked to environmental adaptation.</title>
        <authorList>
            <person name="Zhou Z."/>
            <person name="Tran P.Q."/>
            <person name="Kieft K."/>
            <person name="Anantharaman K."/>
        </authorList>
    </citation>
    <scope>NUCLEOTIDE SEQUENCE [LARGE SCALE GENOMIC DNA]</scope>
</reference>
<evidence type="ECO:0000256" key="3">
    <source>
        <dbReference type="ARBA" id="ARBA00022840"/>
    </source>
</evidence>
<dbReference type="SUPFAM" id="SSF52467">
    <property type="entry name" value="DHS-like NAD/FAD-binding domain"/>
    <property type="match status" value="1"/>
</dbReference>
<gene>
    <name evidence="6" type="ORF">EYQ70_03345</name>
</gene>
<feature type="binding site" evidence="5">
    <location>
        <position position="19"/>
    </location>
    <ligand>
        <name>ATP</name>
        <dbReference type="ChEBI" id="CHEBI:30616"/>
    </ligand>
</feature>
<evidence type="ECO:0000256" key="5">
    <source>
        <dbReference type="HAMAP-Rule" id="MF_02224"/>
    </source>
</evidence>
<dbReference type="PIRSF" id="PIRSF004853">
    <property type="entry name" value="UCP004853"/>
    <property type="match status" value="1"/>
</dbReference>
<dbReference type="Proteomes" id="UP000585802">
    <property type="component" value="Unassembled WGS sequence"/>
</dbReference>
<comment type="caution">
    <text evidence="6">The sequence shown here is derived from an EMBL/GenBank/DDBJ whole genome shotgun (WGS) entry which is preliminary data.</text>
</comment>
<comment type="similarity">
    <text evidence="5">Belongs to the archaeal phosphopantothenate synthetase family.</text>
</comment>
<dbReference type="InterPro" id="IPR029035">
    <property type="entry name" value="DHS-like_NAD/FAD-binding_dom"/>
</dbReference>
<keyword evidence="3 5" id="KW-0067">ATP-binding</keyword>
<dbReference type="NCBIfam" id="NF010324">
    <property type="entry name" value="PRK13761.1"/>
    <property type="match status" value="1"/>
</dbReference>
<comment type="catalytic activity">
    <reaction evidence="5">
        <text>(R)-4-phosphopantoate + beta-alanine + ATP = (R)-4'-phosphopantothenate + AMP + diphosphate + H(+)</text>
        <dbReference type="Rhea" id="RHEA:27930"/>
        <dbReference type="ChEBI" id="CHEBI:10986"/>
        <dbReference type="ChEBI" id="CHEBI:15378"/>
        <dbReference type="ChEBI" id="CHEBI:30616"/>
        <dbReference type="ChEBI" id="CHEBI:33019"/>
        <dbReference type="ChEBI" id="CHEBI:57966"/>
        <dbReference type="ChEBI" id="CHEBI:61294"/>
        <dbReference type="ChEBI" id="CHEBI:456215"/>
        <dbReference type="EC" id="6.3.2.36"/>
    </reaction>
</comment>
<dbReference type="Gene3D" id="3.40.50.12640">
    <property type="entry name" value="Phosphopantoate/pantothenate synthetase"/>
    <property type="match status" value="1"/>
</dbReference>
<comment type="subunit">
    <text evidence="5">Homodimer.</text>
</comment>
<name>A0A7J4GS28_9ARCH</name>
<feature type="binding site" evidence="5">
    <location>
        <begin position="185"/>
        <end position="186"/>
    </location>
    <ligand>
        <name>ATP</name>
        <dbReference type="ChEBI" id="CHEBI:30616"/>
    </ligand>
</feature>
<dbReference type="Pfam" id="PF02006">
    <property type="entry name" value="PPS_PS"/>
    <property type="match status" value="1"/>
</dbReference>
<dbReference type="EC" id="6.3.2.36" evidence="5"/>
<dbReference type="GO" id="GO:0015937">
    <property type="term" value="P:coenzyme A biosynthetic process"/>
    <property type="evidence" value="ECO:0007669"/>
    <property type="project" value="UniProtKB-UniRule"/>
</dbReference>
<dbReference type="InterPro" id="IPR002855">
    <property type="entry name" value="PPS/PS"/>
</dbReference>
<sequence length="237" mass="25620">MEVTLPPKDHPRYKSLMAREKLVTASDFVAKQGLIAHGRGEAFDYLLGEQTCPSALDAIKAAAFAISSAKKPVISVNGNVVALAAREIARLSEVSGAKVEINLFHRTPERISALTKMMKKVGVDVLGENADDLIPGLTSERAKCCSDGIGSADVVLVPLEDGDRCEALVNMGKKVITIDLNPLSRTAQTAHITIVDELTRCLPLLSDFVKENKGIKFFDNGQCLSDVLNFISERLRS</sequence>
<feature type="binding site" evidence="5">
    <location>
        <begin position="179"/>
        <end position="181"/>
    </location>
    <ligand>
        <name>ATP</name>
        <dbReference type="ChEBI" id="CHEBI:30616"/>
    </ligand>
</feature>
<comment type="function">
    <text evidence="5">Catalyzes the condensation of (R)-4-phosphopantoate and beta-alanine to 4'-phosphopantothenate in the CoA biosynthesis pathway.</text>
</comment>
<dbReference type="InterPro" id="IPR038138">
    <property type="entry name" value="PPS/PS_sf"/>
</dbReference>
<dbReference type="UniPathway" id="UPA00241"/>
<dbReference type="PANTHER" id="PTHR40695">
    <property type="entry name" value="4-PHOSPHOPANTOATE--BETA-ALANINE LIGASE"/>
    <property type="match status" value="1"/>
</dbReference>